<dbReference type="Proteomes" id="UP000001366">
    <property type="component" value="Chromosome"/>
</dbReference>
<dbReference type="KEGG" id="pmx:PERMA_0282"/>
<dbReference type="PaxDb" id="123214-PERMA_0282"/>
<protein>
    <submittedName>
        <fullName evidence="2">Conserved domain protein</fullName>
    </submittedName>
</protein>
<evidence type="ECO:0000313" key="3">
    <source>
        <dbReference type="Proteomes" id="UP000001366"/>
    </source>
</evidence>
<proteinExistence type="predicted"/>
<accession>C0QTR0</accession>
<name>C0QTR0_PERMH</name>
<evidence type="ECO:0000259" key="1">
    <source>
        <dbReference type="PROSITE" id="PS51742"/>
    </source>
</evidence>
<dbReference type="PIRSF" id="PIRSF016702">
    <property type="entry name" value="DNA_bp_PD1"/>
    <property type="match status" value="1"/>
</dbReference>
<dbReference type="OrthoDB" id="9798999at2"/>
<dbReference type="Pfam" id="PF03479">
    <property type="entry name" value="PCC"/>
    <property type="match status" value="1"/>
</dbReference>
<dbReference type="HOGENOM" id="CLU_114051_2_1_0"/>
<dbReference type="AlphaFoldDB" id="C0QTR0"/>
<dbReference type="STRING" id="123214.PERMA_0282"/>
<gene>
    <name evidence="2" type="ordered locus">PERMA_0282</name>
</gene>
<organism evidence="2 3">
    <name type="scientific">Persephonella marina (strain DSM 14350 / EX-H1)</name>
    <dbReference type="NCBI Taxonomy" id="123214"/>
    <lineage>
        <taxon>Bacteria</taxon>
        <taxon>Pseudomonadati</taxon>
        <taxon>Aquificota</taxon>
        <taxon>Aquificia</taxon>
        <taxon>Aquificales</taxon>
        <taxon>Hydrogenothermaceae</taxon>
        <taxon>Persephonella</taxon>
    </lineage>
</organism>
<feature type="domain" description="PPC" evidence="1">
    <location>
        <begin position="4"/>
        <end position="142"/>
    </location>
</feature>
<dbReference type="InterPro" id="IPR005175">
    <property type="entry name" value="PPC_dom"/>
</dbReference>
<dbReference type="PANTHER" id="PTHR34988:SF1">
    <property type="entry name" value="DNA-BINDING PROTEIN"/>
    <property type="match status" value="1"/>
</dbReference>
<dbReference type="EMBL" id="CP001230">
    <property type="protein sequence ID" value="ACO03056.1"/>
    <property type="molecule type" value="Genomic_DNA"/>
</dbReference>
<dbReference type="CDD" id="cd11378">
    <property type="entry name" value="DUF296"/>
    <property type="match status" value="1"/>
</dbReference>
<dbReference type="InterPro" id="IPR025707">
    <property type="entry name" value="DNA_bp_PD1"/>
</dbReference>
<dbReference type="RefSeq" id="WP_012675295.1">
    <property type="nucleotide sequence ID" value="NC_012440.1"/>
</dbReference>
<dbReference type="PROSITE" id="PS51742">
    <property type="entry name" value="PPC"/>
    <property type="match status" value="1"/>
</dbReference>
<dbReference type="eggNOG" id="COG1661">
    <property type="taxonomic scope" value="Bacteria"/>
</dbReference>
<dbReference type="Gene3D" id="3.30.1330.80">
    <property type="entry name" value="Hypothetical protein, similar to alpha- acetolactate decarboxylase, domain 2"/>
    <property type="match status" value="1"/>
</dbReference>
<sequence length="142" mass="16404">MNYKKIDDIYLLCLQEGERVIGSIERFVETEGIISGFFWAVGAIRNVELGIFDIEEKDYIKAIFKDYYEIVSCHGNISVDPESKKPVIHTHISIADKNFKLFGGHLFEAEVTVTFEMILLPVTVPIHRNINQKFNLKLWKVI</sequence>
<evidence type="ECO:0000313" key="2">
    <source>
        <dbReference type="EMBL" id="ACO03056.1"/>
    </source>
</evidence>
<dbReference type="PANTHER" id="PTHR34988">
    <property type="entry name" value="PROTEIN, PUTATIVE-RELATED"/>
    <property type="match status" value="1"/>
</dbReference>
<keyword evidence="3" id="KW-1185">Reference proteome</keyword>
<reference evidence="2 3" key="1">
    <citation type="journal article" date="2009" name="J. Bacteriol.">
        <title>Complete and draft genome sequences of six members of the Aquificales.</title>
        <authorList>
            <person name="Reysenbach A.L."/>
            <person name="Hamamura N."/>
            <person name="Podar M."/>
            <person name="Griffiths E."/>
            <person name="Ferreira S."/>
            <person name="Hochstein R."/>
            <person name="Heidelberg J."/>
            <person name="Johnson J."/>
            <person name="Mead D."/>
            <person name="Pohorille A."/>
            <person name="Sarmiento M."/>
            <person name="Schweighofer K."/>
            <person name="Seshadri R."/>
            <person name="Voytek M.A."/>
        </authorList>
    </citation>
    <scope>NUCLEOTIDE SEQUENCE [LARGE SCALE GENOMIC DNA]</scope>
    <source>
        <strain evidence="3">DSM 14350 / EX-H1</strain>
    </source>
</reference>
<dbReference type="SUPFAM" id="SSF117856">
    <property type="entry name" value="AF0104/ALDC/Ptd012-like"/>
    <property type="match status" value="1"/>
</dbReference>